<dbReference type="GO" id="GO:0005829">
    <property type="term" value="C:cytosol"/>
    <property type="evidence" value="ECO:0007669"/>
    <property type="project" value="TreeGrafter"/>
</dbReference>
<dbReference type="PRINTS" id="PR01100">
    <property type="entry name" value="SHIKIMTKNASE"/>
</dbReference>
<feature type="binding site" evidence="11">
    <location>
        <begin position="14"/>
        <end position="19"/>
    </location>
    <ligand>
        <name>ATP</name>
        <dbReference type="ChEBI" id="CHEBI:30616"/>
    </ligand>
</feature>
<dbReference type="HAMAP" id="MF_00109">
    <property type="entry name" value="Shikimate_kinase"/>
    <property type="match status" value="1"/>
</dbReference>
<keyword evidence="6 11" id="KW-0547">Nucleotide-binding</keyword>
<dbReference type="PANTHER" id="PTHR21087:SF16">
    <property type="entry name" value="SHIKIMATE KINASE 1, CHLOROPLASTIC"/>
    <property type="match status" value="1"/>
</dbReference>
<evidence type="ECO:0000313" key="13">
    <source>
        <dbReference type="Proteomes" id="UP000779809"/>
    </source>
</evidence>
<comment type="subcellular location">
    <subcellularLocation>
        <location evidence="11">Cytoplasm</location>
    </subcellularLocation>
</comment>
<feature type="binding site" evidence="11">
    <location>
        <position position="85"/>
    </location>
    <ligand>
        <name>substrate</name>
    </ligand>
</feature>
<feature type="binding site" evidence="11">
    <location>
        <position position="18"/>
    </location>
    <ligand>
        <name>Mg(2+)</name>
        <dbReference type="ChEBI" id="CHEBI:18420"/>
    </ligand>
</feature>
<keyword evidence="4 11" id="KW-0028">Amino-acid biosynthesis</keyword>
<name>A0A932EPR0_9BACT</name>
<dbReference type="AlphaFoldDB" id="A0A932EPR0"/>
<dbReference type="GO" id="GO:0008652">
    <property type="term" value="P:amino acid biosynthetic process"/>
    <property type="evidence" value="ECO:0007669"/>
    <property type="project" value="UniProtKB-KW"/>
</dbReference>
<evidence type="ECO:0000256" key="11">
    <source>
        <dbReference type="HAMAP-Rule" id="MF_00109"/>
    </source>
</evidence>
<dbReference type="SUPFAM" id="SSF52540">
    <property type="entry name" value="P-loop containing nucleoside triphosphate hydrolases"/>
    <property type="match status" value="1"/>
</dbReference>
<dbReference type="GO" id="GO:0009423">
    <property type="term" value="P:chorismate biosynthetic process"/>
    <property type="evidence" value="ECO:0007669"/>
    <property type="project" value="UniProtKB-UniRule"/>
</dbReference>
<comment type="catalytic activity">
    <reaction evidence="10 11">
        <text>shikimate + ATP = 3-phosphoshikimate + ADP + H(+)</text>
        <dbReference type="Rhea" id="RHEA:13121"/>
        <dbReference type="ChEBI" id="CHEBI:15378"/>
        <dbReference type="ChEBI" id="CHEBI:30616"/>
        <dbReference type="ChEBI" id="CHEBI:36208"/>
        <dbReference type="ChEBI" id="CHEBI:145989"/>
        <dbReference type="ChEBI" id="CHEBI:456216"/>
        <dbReference type="EC" id="2.7.1.71"/>
    </reaction>
</comment>
<evidence type="ECO:0000256" key="2">
    <source>
        <dbReference type="ARBA" id="ARBA00006997"/>
    </source>
</evidence>
<keyword evidence="5 11" id="KW-0808">Transferase</keyword>
<evidence type="ECO:0000256" key="1">
    <source>
        <dbReference type="ARBA" id="ARBA00004842"/>
    </source>
</evidence>
<evidence type="ECO:0000256" key="10">
    <source>
        <dbReference type="ARBA" id="ARBA00048567"/>
    </source>
</evidence>
<dbReference type="Gene3D" id="3.40.50.300">
    <property type="entry name" value="P-loop containing nucleotide triphosphate hydrolases"/>
    <property type="match status" value="1"/>
</dbReference>
<keyword evidence="9 11" id="KW-0057">Aromatic amino acid biosynthesis</keyword>
<evidence type="ECO:0000256" key="3">
    <source>
        <dbReference type="ARBA" id="ARBA00012154"/>
    </source>
</evidence>
<keyword evidence="11" id="KW-0479">Metal-binding</keyword>
<evidence type="ECO:0000313" key="12">
    <source>
        <dbReference type="EMBL" id="MBI2678419.1"/>
    </source>
</evidence>
<keyword evidence="8 11" id="KW-0067">ATP-binding</keyword>
<comment type="caution">
    <text evidence="11">Lacks conserved residue(s) required for the propagation of feature annotation.</text>
</comment>
<dbReference type="Pfam" id="PF01202">
    <property type="entry name" value="SKI"/>
    <property type="match status" value="1"/>
</dbReference>
<dbReference type="InterPro" id="IPR027417">
    <property type="entry name" value="P-loop_NTPase"/>
</dbReference>
<dbReference type="PANTHER" id="PTHR21087">
    <property type="entry name" value="SHIKIMATE KINASE"/>
    <property type="match status" value="1"/>
</dbReference>
<comment type="function">
    <text evidence="11">Catalyzes the specific phosphorylation of the 3-hydroxyl group of shikimic acid using ATP as a cosubstrate.</text>
</comment>
<gene>
    <name evidence="11" type="primary">aroK</name>
    <name evidence="12" type="ORF">HYX28_06530</name>
</gene>
<sequence>MTPSRAILLTGFMGAGKTSVGAALARLRGCAFHDLDALIAEQAGMPVAKIFATAGEPEFRRMESAALHDVLARVGDSGGVVALGGGTLADTQNLRAVRKAGALLVALDAPVEVLFERTQRARGTRPLAMDEAGFRRLYETRKPLYQAADLVVDSGSGGVESVAAQVEHSIAALIGEWREKR</sequence>
<dbReference type="GO" id="GO:0004765">
    <property type="term" value="F:shikimate kinase activity"/>
    <property type="evidence" value="ECO:0007669"/>
    <property type="project" value="UniProtKB-UniRule"/>
</dbReference>
<feature type="binding site" evidence="11">
    <location>
        <position position="60"/>
    </location>
    <ligand>
        <name>substrate</name>
    </ligand>
</feature>
<dbReference type="EMBL" id="JACPNR010000009">
    <property type="protein sequence ID" value="MBI2678419.1"/>
    <property type="molecule type" value="Genomic_DNA"/>
</dbReference>
<evidence type="ECO:0000256" key="4">
    <source>
        <dbReference type="ARBA" id="ARBA00022605"/>
    </source>
</evidence>
<comment type="cofactor">
    <cofactor evidence="11">
        <name>Mg(2+)</name>
        <dbReference type="ChEBI" id="CHEBI:18420"/>
    </cofactor>
    <text evidence="11">Binds 1 Mg(2+) ion per subunit.</text>
</comment>
<dbReference type="GO" id="GO:0009073">
    <property type="term" value="P:aromatic amino acid family biosynthetic process"/>
    <property type="evidence" value="ECO:0007669"/>
    <property type="project" value="UniProtKB-KW"/>
</dbReference>
<comment type="pathway">
    <text evidence="1 11">Metabolic intermediate biosynthesis; chorismate biosynthesis; chorismate from D-erythrose 4-phosphate and phosphoenolpyruvate: step 5/7.</text>
</comment>
<keyword evidence="7 11" id="KW-0418">Kinase</keyword>
<feature type="binding site" evidence="11">
    <location>
        <position position="125"/>
    </location>
    <ligand>
        <name>ATP</name>
        <dbReference type="ChEBI" id="CHEBI:30616"/>
    </ligand>
</feature>
<evidence type="ECO:0000256" key="8">
    <source>
        <dbReference type="ARBA" id="ARBA00022840"/>
    </source>
</evidence>
<dbReference type="GO" id="GO:0005524">
    <property type="term" value="F:ATP binding"/>
    <property type="evidence" value="ECO:0007669"/>
    <property type="project" value="UniProtKB-UniRule"/>
</dbReference>
<dbReference type="InterPro" id="IPR031322">
    <property type="entry name" value="Shikimate/glucono_kinase"/>
</dbReference>
<feature type="binding site" evidence="11">
    <location>
        <position position="36"/>
    </location>
    <ligand>
        <name>substrate</name>
    </ligand>
</feature>
<comment type="similarity">
    <text evidence="2 11">Belongs to the shikimate kinase family.</text>
</comment>
<proteinExistence type="inferred from homology"/>
<feature type="binding site" evidence="11">
    <location>
        <position position="141"/>
    </location>
    <ligand>
        <name>substrate</name>
    </ligand>
</feature>
<dbReference type="InterPro" id="IPR023000">
    <property type="entry name" value="Shikimate_kinase_CS"/>
</dbReference>
<reference evidence="12" key="1">
    <citation type="submission" date="2020-07" db="EMBL/GenBank/DDBJ databases">
        <title>Huge and variable diversity of episymbiotic CPR bacteria and DPANN archaea in groundwater ecosystems.</title>
        <authorList>
            <person name="He C.Y."/>
            <person name="Keren R."/>
            <person name="Whittaker M."/>
            <person name="Farag I.F."/>
            <person name="Doudna J."/>
            <person name="Cate J.H.D."/>
            <person name="Banfield J.F."/>
        </authorList>
    </citation>
    <scope>NUCLEOTIDE SEQUENCE</scope>
    <source>
        <strain evidence="12">NC_groundwater_580_Pr5_B-0.1um_64_19</strain>
    </source>
</reference>
<organism evidence="12 13">
    <name type="scientific">Candidatus Korobacter versatilis</name>
    <dbReference type="NCBI Taxonomy" id="658062"/>
    <lineage>
        <taxon>Bacteria</taxon>
        <taxon>Pseudomonadati</taxon>
        <taxon>Acidobacteriota</taxon>
        <taxon>Terriglobia</taxon>
        <taxon>Terriglobales</taxon>
        <taxon>Candidatus Korobacteraceae</taxon>
        <taxon>Candidatus Korobacter</taxon>
    </lineage>
</organism>
<comment type="subunit">
    <text evidence="11">Monomer.</text>
</comment>
<dbReference type="InterPro" id="IPR000623">
    <property type="entry name" value="Shikimate_kinase/TSH1"/>
</dbReference>
<keyword evidence="11" id="KW-0460">Magnesium</keyword>
<dbReference type="CDD" id="cd00464">
    <property type="entry name" value="SK"/>
    <property type="match status" value="1"/>
</dbReference>
<dbReference type="EC" id="2.7.1.71" evidence="3 11"/>
<evidence type="ECO:0000256" key="9">
    <source>
        <dbReference type="ARBA" id="ARBA00023141"/>
    </source>
</evidence>
<dbReference type="PROSITE" id="PS01128">
    <property type="entry name" value="SHIKIMATE_KINASE"/>
    <property type="match status" value="1"/>
</dbReference>
<dbReference type="Proteomes" id="UP000779809">
    <property type="component" value="Unassembled WGS sequence"/>
</dbReference>
<evidence type="ECO:0000256" key="5">
    <source>
        <dbReference type="ARBA" id="ARBA00022679"/>
    </source>
</evidence>
<evidence type="ECO:0000256" key="6">
    <source>
        <dbReference type="ARBA" id="ARBA00022741"/>
    </source>
</evidence>
<comment type="caution">
    <text evidence="12">The sequence shown here is derived from an EMBL/GenBank/DDBJ whole genome shotgun (WGS) entry which is preliminary data.</text>
</comment>
<dbReference type="GO" id="GO:0000287">
    <property type="term" value="F:magnesium ion binding"/>
    <property type="evidence" value="ECO:0007669"/>
    <property type="project" value="UniProtKB-UniRule"/>
</dbReference>
<protein>
    <recommendedName>
        <fullName evidence="3 11">Shikimate kinase</fullName>
        <shortName evidence="11">SK</shortName>
        <ecNumber evidence="3 11">2.7.1.71</ecNumber>
    </recommendedName>
</protein>
<evidence type="ECO:0000256" key="7">
    <source>
        <dbReference type="ARBA" id="ARBA00022777"/>
    </source>
</evidence>
<keyword evidence="11" id="KW-0963">Cytoplasm</keyword>
<accession>A0A932EPR0</accession>